<feature type="domain" description="Type II methyltransferase M.TaqI-like" evidence="6">
    <location>
        <begin position="346"/>
        <end position="590"/>
    </location>
</feature>
<dbReference type="NCBIfam" id="NF033452">
    <property type="entry name" value="BREX_1_MTaseX"/>
    <property type="match status" value="1"/>
</dbReference>
<evidence type="ECO:0000256" key="5">
    <source>
        <dbReference type="ARBA" id="ARBA00047942"/>
    </source>
</evidence>
<evidence type="ECO:0000259" key="6">
    <source>
        <dbReference type="Pfam" id="PF07669"/>
    </source>
</evidence>
<keyword evidence="3 7" id="KW-0808">Transferase</keyword>
<comment type="catalytic activity">
    <reaction evidence="5">
        <text>a 2'-deoxyadenosine in DNA + S-adenosyl-L-methionine = an N(6)-methyl-2'-deoxyadenosine in DNA + S-adenosyl-L-homocysteine + H(+)</text>
        <dbReference type="Rhea" id="RHEA:15197"/>
        <dbReference type="Rhea" id="RHEA-COMP:12418"/>
        <dbReference type="Rhea" id="RHEA-COMP:12419"/>
        <dbReference type="ChEBI" id="CHEBI:15378"/>
        <dbReference type="ChEBI" id="CHEBI:57856"/>
        <dbReference type="ChEBI" id="CHEBI:59789"/>
        <dbReference type="ChEBI" id="CHEBI:90615"/>
        <dbReference type="ChEBI" id="CHEBI:90616"/>
        <dbReference type="EC" id="2.1.1.72"/>
    </reaction>
</comment>
<dbReference type="Proteomes" id="UP000535954">
    <property type="component" value="Unassembled WGS sequence"/>
</dbReference>
<dbReference type="RefSeq" id="WP_057711679.1">
    <property type="nucleotide sequence ID" value="NZ_JAAQYH010000019.1"/>
</dbReference>
<evidence type="ECO:0000313" key="10">
    <source>
        <dbReference type="Proteomes" id="UP000586252"/>
    </source>
</evidence>
<dbReference type="GO" id="GO:0009007">
    <property type="term" value="F:site-specific DNA-methyltransferase (adenine-specific) activity"/>
    <property type="evidence" value="ECO:0007669"/>
    <property type="project" value="UniProtKB-EC"/>
</dbReference>
<evidence type="ECO:0000256" key="3">
    <source>
        <dbReference type="ARBA" id="ARBA00022679"/>
    </source>
</evidence>
<dbReference type="PROSITE" id="PS00092">
    <property type="entry name" value="N6_MTASE"/>
    <property type="match status" value="1"/>
</dbReference>
<gene>
    <name evidence="7" type="primary">pglX</name>
    <name evidence="7" type="ORF">HBO13_28685</name>
    <name evidence="8" type="ORF">HBO30_27305</name>
</gene>
<dbReference type="InterPro" id="IPR011639">
    <property type="entry name" value="MethylTrfase_TaqI-like_dom"/>
</dbReference>
<dbReference type="PRINTS" id="PR00507">
    <property type="entry name" value="N12N6MTFRASE"/>
</dbReference>
<protein>
    <recommendedName>
        <fullName evidence="1">site-specific DNA-methyltransferase (adenine-specific)</fullName>
        <ecNumber evidence="1">2.1.1.72</ecNumber>
    </recommendedName>
</protein>
<dbReference type="Proteomes" id="UP000586252">
    <property type="component" value="Unassembled WGS sequence"/>
</dbReference>
<keyword evidence="4" id="KW-0949">S-adenosyl-L-methionine</keyword>
<name>A0A7Y1M7R7_9PSED</name>
<accession>A0A7Y1M7R7</accession>
<reference evidence="9 10" key="1">
    <citation type="journal article" date="2020" name="Front. Microbiol.">
        <title>Genetic Organization of the aprX-lipA2 Operon Affects the Proteolytic Potential of Pseudomonas Species in Milk.</title>
        <authorList>
            <person name="Maier C."/>
            <person name="Huptas C."/>
            <person name="von Neubeck M."/>
            <person name="Scherer S."/>
            <person name="Wenning M."/>
            <person name="Lucking G."/>
        </authorList>
    </citation>
    <scope>NUCLEOTIDE SEQUENCE [LARGE SCALE GENOMIC DNA]</scope>
    <source>
        <strain evidence="8 10">WS 5404</strain>
        <strain evidence="7 9">WS 5405</strain>
    </source>
</reference>
<dbReference type="InterPro" id="IPR002052">
    <property type="entry name" value="DNA_methylase_N6_adenine_CS"/>
</dbReference>
<organism evidence="7 9">
    <name type="scientific">Pseudomonas lactis</name>
    <dbReference type="NCBI Taxonomy" id="1615674"/>
    <lineage>
        <taxon>Bacteria</taxon>
        <taxon>Pseudomonadati</taxon>
        <taxon>Pseudomonadota</taxon>
        <taxon>Gammaproteobacteria</taxon>
        <taxon>Pseudomonadales</taxon>
        <taxon>Pseudomonadaceae</taxon>
        <taxon>Pseudomonas</taxon>
    </lineage>
</organism>
<dbReference type="PANTHER" id="PTHR33841:SF1">
    <property type="entry name" value="DNA METHYLTRANSFERASE A"/>
    <property type="match status" value="1"/>
</dbReference>
<dbReference type="GO" id="GO:0006304">
    <property type="term" value="P:DNA modification"/>
    <property type="evidence" value="ECO:0007669"/>
    <property type="project" value="InterPro"/>
</dbReference>
<comment type="caution">
    <text evidence="7">The sequence shown here is derived from an EMBL/GenBank/DDBJ whole genome shotgun (WGS) entry which is preliminary data.</text>
</comment>
<evidence type="ECO:0000313" key="8">
    <source>
        <dbReference type="EMBL" id="NNA82426.1"/>
    </source>
</evidence>
<dbReference type="EMBL" id="JAAQYI010000017">
    <property type="protein sequence ID" value="NNA82426.1"/>
    <property type="molecule type" value="Genomic_DNA"/>
</dbReference>
<dbReference type="EC" id="2.1.1.72" evidence="1"/>
<keyword evidence="2 7" id="KW-0489">Methyltransferase</keyword>
<dbReference type="InterPro" id="IPR029063">
    <property type="entry name" value="SAM-dependent_MTases_sf"/>
</dbReference>
<dbReference type="EMBL" id="JAAQYH010000019">
    <property type="protein sequence ID" value="NNA76617.1"/>
    <property type="molecule type" value="Genomic_DNA"/>
</dbReference>
<dbReference type="InterPro" id="IPR050953">
    <property type="entry name" value="N4_N6_ade-DNA_methylase"/>
</dbReference>
<evidence type="ECO:0000256" key="1">
    <source>
        <dbReference type="ARBA" id="ARBA00011900"/>
    </source>
</evidence>
<sequence>MNTNNIKRYAPKARTAFIAAMTKRAALFGIRESSIPSMGIEPLEQKGDLALIGDRPFPASIIRPRAALVKKVEQMGFAQAMEQAAYSWFNRLCAIRFMELKGYLDHGRRVLSHPEQPGSFQILDDCLDIELEGLDPQRIAELKLDGTKDEELYRELLLAQCHALHQAMPFLFEAVDDATELLLPDNLTKTDSLIRELVSAIPEEDWHDVEIIGWLYQFYISEKKDQVIGKVVKSEDIPAATQLFTPNWIVQYMVQNSLGRQWLQTYPDSPLKAKMSYYIEPAEQTPEVQAQLTAMTPESIDPLSIKVLDPACGSGHILVEAYRVLKEIYTERGQRSRDIPQLILEHNLFGLDIDDRAGQLAGFTLMMLAREDDRRIFDREVKLNVLSLQESSQLDFPNLWKALNLNSDWQRGQSRTLFDSQQSDLSAAQADNRYLLLKATLARFTQAKTFGSLIEVPTEDAKPLGELLEQLRHLAKDGDVMQKPAAHQIIPYVQQAWVLAQRFDAVVANPPYMGSKYQTPTVKKFLKDNFGGFEKDLFSAFIIRNIDLAKPHGQLGFMTPFVWMFISSYETLRARLIDEEVISTLVQLEYSGFDGATVPICTFTLNKGYIQDYKGSYIRLSEFRGAINQGPKTLEAIRNRDCGWFYMAKPDDFKKIPSSPIAYWESPSVLETFVLGESLGKKVIMRKGMVTADNESYIRNWSEVSFSRVGLELPTREASKASGKKWFPYTKGGEFKKWYGNNQFVVNWENDGYLLQNKRHHTDDRVAATNFNLDFIFKPGATYSSISSSSFSIRYTPPGFLYDQKGAPVFSESKENLLFSVALLNSKVASRYLKILCPTLDFNSGSVVSIPVLNQDRVWGELREKVNHLIDLSKLDWDSFEFSWDFKLNPIVKVARHDGQKKIRTSIAEHASDWRDKVLDAANVEASINSELAKAYNSLCIEDSTACTDEVTLLNNPKYRYGVSEEDHDKAPIQMSDITSELVFYGIGCIMGRYSLDREGLVYAHAGNQGFAELVAEGAYKTFPADSDGILPLTDQEWFADDATNCFREFVRTVWGDEHLQENLDFVAESLCLHAIKHKRGESALDTIRRYLSTQFFKDHLKTYKKRPIYWLFSSGKHKAFECLVYLHRYNEGTLARMRTEYVIPLTAKLNTYANKLEQDIEASTSTAEKKALEKQLATLHNQQAELATFDEKLRHHADQRISLDLDDGVKVNYGKFGDLLAEVKAVTGDKGD</sequence>
<proteinExistence type="predicted"/>
<evidence type="ECO:0000256" key="4">
    <source>
        <dbReference type="ARBA" id="ARBA00022691"/>
    </source>
</evidence>
<dbReference type="Gene3D" id="3.40.50.150">
    <property type="entry name" value="Vaccinia Virus protein VP39"/>
    <property type="match status" value="1"/>
</dbReference>
<evidence type="ECO:0000256" key="2">
    <source>
        <dbReference type="ARBA" id="ARBA00022603"/>
    </source>
</evidence>
<dbReference type="GO" id="GO:0003676">
    <property type="term" value="F:nucleic acid binding"/>
    <property type="evidence" value="ECO:0007669"/>
    <property type="project" value="InterPro"/>
</dbReference>
<dbReference type="GeneID" id="45735679"/>
<evidence type="ECO:0000313" key="9">
    <source>
        <dbReference type="Proteomes" id="UP000535954"/>
    </source>
</evidence>
<dbReference type="GO" id="GO:0032259">
    <property type="term" value="P:methylation"/>
    <property type="evidence" value="ECO:0007669"/>
    <property type="project" value="UniProtKB-KW"/>
</dbReference>
<evidence type="ECO:0000313" key="7">
    <source>
        <dbReference type="EMBL" id="NNA76617.1"/>
    </source>
</evidence>
<dbReference type="InterPro" id="IPR047939">
    <property type="entry name" value="BREX_1_PglX"/>
</dbReference>
<dbReference type="PANTHER" id="PTHR33841">
    <property type="entry name" value="DNA METHYLTRANSFERASE YEEA-RELATED"/>
    <property type="match status" value="1"/>
</dbReference>
<dbReference type="SUPFAM" id="SSF53335">
    <property type="entry name" value="S-adenosyl-L-methionine-dependent methyltransferases"/>
    <property type="match status" value="1"/>
</dbReference>
<dbReference type="AlphaFoldDB" id="A0A7Y1M7R7"/>
<dbReference type="Pfam" id="PF07669">
    <property type="entry name" value="Eco57I"/>
    <property type="match status" value="1"/>
</dbReference>